<evidence type="ECO:0000313" key="5">
    <source>
        <dbReference type="Ensembl" id="ENSCSAVP00000003931.1"/>
    </source>
</evidence>
<dbReference type="PANTHER" id="PTHR23166:SF5">
    <property type="entry name" value="CTTNBP2 N-TERMINAL-LIKE PROTEIN"/>
    <property type="match status" value="1"/>
</dbReference>
<evidence type="ECO:0000313" key="6">
    <source>
        <dbReference type="Proteomes" id="UP000007875"/>
    </source>
</evidence>
<dbReference type="Pfam" id="PF09727">
    <property type="entry name" value="CortBP2"/>
    <property type="match status" value="1"/>
</dbReference>
<keyword evidence="1 2" id="KW-0175">Coiled coil</keyword>
<dbReference type="AlphaFoldDB" id="H2YF33"/>
<proteinExistence type="predicted"/>
<keyword evidence="6" id="KW-1185">Reference proteome</keyword>
<dbReference type="GeneTree" id="ENSGT00950000182852"/>
<feature type="coiled-coil region" evidence="2">
    <location>
        <begin position="206"/>
        <end position="233"/>
    </location>
</feature>
<feature type="compositionally biased region" description="Basic and acidic residues" evidence="3">
    <location>
        <begin position="37"/>
        <end position="60"/>
    </location>
</feature>
<name>H2YF33_CIOSA</name>
<accession>H2YF33</accession>
<evidence type="ECO:0000256" key="3">
    <source>
        <dbReference type="SAM" id="MobiDB-lite"/>
    </source>
</evidence>
<sequence>MLNKVISAVEVITRVPNKGGQERGTGTIVRKHKKKETNKELQGDSKDNVQDKGKTDHNDVIMENGMGNHDDKSNGKVSSEPNINLSRDELLKLLSVFEGELQARDEVISILKTECSQNTETRYGLTNQPLKALQRDAASLDMTPDTLDCVQTKDQLRKIIQHQKDSYKRLKHILMTSEDKYKRMGVELEGEKKKHQEYMTKSDDFVNLLEHDRERLKQILEREKVTHDRKERELVRKLRENKDELSRLKSLSLELVEDRQRQLQNFNEQRQLVATQQKTCEELQAKLEELESTNSSEKEHSLQLENELEEQTNKFYRENEELTSKLSAQEEKNAQLEDKITSMNKQIRKLKNVDKNFRKTDDQLFKIREKLEQEERHEDLLVEVELLRKTVEEMREAEEVYAQAQR</sequence>
<dbReference type="PANTHER" id="PTHR23166">
    <property type="entry name" value="FILAMIN/GPBP-INTERACTING PROTEIN"/>
    <property type="match status" value="1"/>
</dbReference>
<evidence type="ECO:0000259" key="4">
    <source>
        <dbReference type="Pfam" id="PF09727"/>
    </source>
</evidence>
<feature type="region of interest" description="Disordered" evidence="3">
    <location>
        <begin position="17"/>
        <end position="81"/>
    </location>
</feature>
<organism evidence="5 6">
    <name type="scientific">Ciona savignyi</name>
    <name type="common">Pacific transparent sea squirt</name>
    <dbReference type="NCBI Taxonomy" id="51511"/>
    <lineage>
        <taxon>Eukaryota</taxon>
        <taxon>Metazoa</taxon>
        <taxon>Chordata</taxon>
        <taxon>Tunicata</taxon>
        <taxon>Ascidiacea</taxon>
        <taxon>Phlebobranchia</taxon>
        <taxon>Cionidae</taxon>
        <taxon>Ciona</taxon>
    </lineage>
</organism>
<protein>
    <recommendedName>
        <fullName evidence="4">Cortactin-binding protein-2 N-terminal domain-containing protein</fullName>
    </recommendedName>
</protein>
<dbReference type="Proteomes" id="UP000007875">
    <property type="component" value="Unassembled WGS sequence"/>
</dbReference>
<reference evidence="6" key="1">
    <citation type="submission" date="2003-08" db="EMBL/GenBank/DDBJ databases">
        <authorList>
            <person name="Birren B."/>
            <person name="Nusbaum C."/>
            <person name="Abebe A."/>
            <person name="Abouelleil A."/>
            <person name="Adekoya E."/>
            <person name="Ait-zahra M."/>
            <person name="Allen N."/>
            <person name="Allen T."/>
            <person name="An P."/>
            <person name="Anderson M."/>
            <person name="Anderson S."/>
            <person name="Arachchi H."/>
            <person name="Armbruster J."/>
            <person name="Bachantsang P."/>
            <person name="Baldwin J."/>
            <person name="Barry A."/>
            <person name="Bayul T."/>
            <person name="Blitshsteyn B."/>
            <person name="Bloom T."/>
            <person name="Blye J."/>
            <person name="Boguslavskiy L."/>
            <person name="Borowsky M."/>
            <person name="Boukhgalter B."/>
            <person name="Brunache A."/>
            <person name="Butler J."/>
            <person name="Calixte N."/>
            <person name="Calvo S."/>
            <person name="Camarata J."/>
            <person name="Campo K."/>
            <person name="Chang J."/>
            <person name="Cheshatsang Y."/>
            <person name="Citroen M."/>
            <person name="Collymore A."/>
            <person name="Considine T."/>
            <person name="Cook A."/>
            <person name="Cooke P."/>
            <person name="Corum B."/>
            <person name="Cuomo C."/>
            <person name="David R."/>
            <person name="Dawoe T."/>
            <person name="Degray S."/>
            <person name="Dodge S."/>
            <person name="Dooley K."/>
            <person name="Dorje P."/>
            <person name="Dorjee K."/>
            <person name="Dorris L."/>
            <person name="Duffey N."/>
            <person name="Dupes A."/>
            <person name="Elkins T."/>
            <person name="Engels R."/>
            <person name="Erickson J."/>
            <person name="Farina A."/>
            <person name="Faro S."/>
            <person name="Ferreira P."/>
            <person name="Fischer H."/>
            <person name="Fitzgerald M."/>
            <person name="Foley K."/>
            <person name="Gage D."/>
            <person name="Galagan J."/>
            <person name="Gearin G."/>
            <person name="Gnerre S."/>
            <person name="Gnirke A."/>
            <person name="Goyette A."/>
            <person name="Graham J."/>
            <person name="Grandbois E."/>
            <person name="Gyaltsen K."/>
            <person name="Hafez N."/>
            <person name="Hagopian D."/>
            <person name="Hagos B."/>
            <person name="Hall J."/>
            <person name="Hatcher B."/>
            <person name="Heller A."/>
            <person name="Higgins H."/>
            <person name="Honan T."/>
            <person name="Horn A."/>
            <person name="Houde N."/>
            <person name="Hughes L."/>
            <person name="Hulme W."/>
            <person name="Husby E."/>
            <person name="Iliev I."/>
            <person name="Jaffe D."/>
            <person name="Jones C."/>
            <person name="Kamal M."/>
            <person name="Kamat A."/>
            <person name="Kamvysselis M."/>
            <person name="Karlsson E."/>
            <person name="Kells C."/>
            <person name="Kieu A."/>
            <person name="Kisner P."/>
            <person name="Kodira C."/>
            <person name="Kulbokas E."/>
            <person name="Labutti K."/>
            <person name="Lama D."/>
            <person name="Landers T."/>
            <person name="Leger J."/>
            <person name="Levine S."/>
            <person name="Lewis D."/>
            <person name="Lewis T."/>
            <person name="Lindblad-toh K."/>
            <person name="Liu X."/>
            <person name="Lokyitsang T."/>
            <person name="Lokyitsang Y."/>
            <person name="Lucien O."/>
            <person name="Lui A."/>
            <person name="Ma L.J."/>
            <person name="Mabbitt R."/>
            <person name="Macdonald J."/>
            <person name="Maclean C."/>
            <person name="Major J."/>
            <person name="Manning J."/>
            <person name="Marabella R."/>
            <person name="Maru K."/>
            <person name="Matthews C."/>
            <person name="Mauceli E."/>
            <person name="Mccarthy M."/>
            <person name="Mcdonough S."/>
            <person name="Mcghee T."/>
            <person name="Meldrim J."/>
            <person name="Meneus L."/>
            <person name="Mesirov J."/>
            <person name="Mihalev A."/>
            <person name="Mihova T."/>
            <person name="Mikkelsen T."/>
            <person name="Mlenga V."/>
            <person name="Moru K."/>
            <person name="Mozes J."/>
            <person name="Mulrain L."/>
            <person name="Munson G."/>
            <person name="Naylor J."/>
            <person name="Newes C."/>
            <person name="Nguyen C."/>
            <person name="Nguyen N."/>
            <person name="Nguyen T."/>
            <person name="Nicol R."/>
            <person name="Nielsen C."/>
            <person name="Nizzari M."/>
            <person name="Norbu C."/>
            <person name="Norbu N."/>
            <person name="O'donnell P."/>
            <person name="Okoawo O."/>
            <person name="O'leary S."/>
            <person name="Omotosho B."/>
            <person name="O'neill K."/>
            <person name="Osman S."/>
            <person name="Parker S."/>
            <person name="Perrin D."/>
            <person name="Phunkhang P."/>
            <person name="Piqani B."/>
            <person name="Purcell S."/>
            <person name="Rachupka T."/>
            <person name="Ramasamy U."/>
            <person name="Rameau R."/>
            <person name="Ray V."/>
            <person name="Raymond C."/>
            <person name="Retta R."/>
            <person name="Richardson S."/>
            <person name="Rise C."/>
            <person name="Rodriguez J."/>
            <person name="Rogers J."/>
            <person name="Rogov P."/>
            <person name="Rutman M."/>
            <person name="Schupbach R."/>
            <person name="Seaman C."/>
            <person name="Settipalli S."/>
            <person name="Sharpe T."/>
            <person name="Sheridan J."/>
            <person name="Sherpa N."/>
            <person name="Shi J."/>
            <person name="Smirnov S."/>
            <person name="Smith C."/>
            <person name="Sougnez C."/>
            <person name="Spencer B."/>
            <person name="Stalker J."/>
            <person name="Stange-thomann N."/>
            <person name="Stavropoulos S."/>
            <person name="Stetson K."/>
            <person name="Stone C."/>
            <person name="Stone S."/>
            <person name="Stubbs M."/>
            <person name="Talamas J."/>
            <person name="Tchuinga P."/>
            <person name="Tenzing P."/>
            <person name="Tesfaye S."/>
            <person name="Theodore J."/>
            <person name="Thoulutsang Y."/>
            <person name="Topham K."/>
            <person name="Towey S."/>
            <person name="Tsamla T."/>
            <person name="Tsomo N."/>
            <person name="Vallee D."/>
            <person name="Vassiliev H."/>
            <person name="Venkataraman V."/>
            <person name="Vinson J."/>
            <person name="Vo A."/>
            <person name="Wade C."/>
            <person name="Wang S."/>
            <person name="Wangchuk T."/>
            <person name="Wangdi T."/>
            <person name="Whittaker C."/>
            <person name="Wilkinson J."/>
            <person name="Wu Y."/>
            <person name="Wyman D."/>
            <person name="Yadav S."/>
            <person name="Yang S."/>
            <person name="Yang X."/>
            <person name="Yeager S."/>
            <person name="Yee E."/>
            <person name="Young G."/>
            <person name="Zainoun J."/>
            <person name="Zembeck L."/>
            <person name="Zimmer A."/>
            <person name="Zody M."/>
            <person name="Lander E."/>
        </authorList>
    </citation>
    <scope>NUCLEOTIDE SEQUENCE [LARGE SCALE GENOMIC DNA]</scope>
</reference>
<dbReference type="Ensembl" id="ENSCSAVT00000003989.1">
    <property type="protein sequence ID" value="ENSCSAVP00000003931.1"/>
    <property type="gene ID" value="ENSCSAVG00000002326.1"/>
</dbReference>
<dbReference type="InterPro" id="IPR050719">
    <property type="entry name" value="Cortactin-Actin_Reg"/>
</dbReference>
<reference evidence="5" key="2">
    <citation type="submission" date="2025-08" db="UniProtKB">
        <authorList>
            <consortium name="Ensembl"/>
        </authorList>
    </citation>
    <scope>IDENTIFICATION</scope>
</reference>
<evidence type="ECO:0000256" key="1">
    <source>
        <dbReference type="ARBA" id="ARBA00023054"/>
    </source>
</evidence>
<dbReference type="InterPro" id="IPR019131">
    <property type="entry name" value="Cortactin-binding_p2_N"/>
</dbReference>
<feature type="domain" description="Cortactin-binding protein-2 N-terminal" evidence="4">
    <location>
        <begin position="84"/>
        <end position="261"/>
    </location>
</feature>
<feature type="coiled-coil region" evidence="2">
    <location>
        <begin position="266"/>
        <end position="397"/>
    </location>
</feature>
<dbReference type="HOGENOM" id="CLU_056555_0_0_1"/>
<evidence type="ECO:0000256" key="2">
    <source>
        <dbReference type="SAM" id="Coils"/>
    </source>
</evidence>
<reference evidence="5" key="3">
    <citation type="submission" date="2025-09" db="UniProtKB">
        <authorList>
            <consortium name="Ensembl"/>
        </authorList>
    </citation>
    <scope>IDENTIFICATION</scope>
</reference>